<protein>
    <submittedName>
        <fullName evidence="1">Helix-turn-helix transcriptional regulator</fullName>
    </submittedName>
</protein>
<evidence type="ECO:0000313" key="1">
    <source>
        <dbReference type="EMBL" id="MFF3337989.1"/>
    </source>
</evidence>
<keyword evidence="2" id="KW-1185">Reference proteome</keyword>
<gene>
    <name evidence="1" type="ORF">ACFYWW_04505</name>
</gene>
<evidence type="ECO:0000313" key="2">
    <source>
        <dbReference type="Proteomes" id="UP001601976"/>
    </source>
</evidence>
<accession>A0ABW6R904</accession>
<dbReference type="Proteomes" id="UP001601976">
    <property type="component" value="Unassembled WGS sequence"/>
</dbReference>
<sequence>MKASASPRNDELLSPKQVCSEYPIFGSTSSLAERRWRNDGPSYIKTSEGRAGRVFYRRSAIERWLDERTVQTGGAAA</sequence>
<comment type="caution">
    <text evidence="1">The sequence shown here is derived from an EMBL/GenBank/DDBJ whole genome shotgun (WGS) entry which is preliminary data.</text>
</comment>
<organism evidence="1 2">
    <name type="scientific">Streptomyces flavidovirens</name>
    <dbReference type="NCBI Taxonomy" id="67298"/>
    <lineage>
        <taxon>Bacteria</taxon>
        <taxon>Bacillati</taxon>
        <taxon>Actinomycetota</taxon>
        <taxon>Actinomycetes</taxon>
        <taxon>Kitasatosporales</taxon>
        <taxon>Streptomycetaceae</taxon>
        <taxon>Streptomyces</taxon>
    </lineage>
</organism>
<dbReference type="EMBL" id="JBIAPK010000001">
    <property type="protein sequence ID" value="MFF3337989.1"/>
    <property type="molecule type" value="Genomic_DNA"/>
</dbReference>
<name>A0ABW6R904_9ACTN</name>
<reference evidence="1 2" key="1">
    <citation type="submission" date="2024-10" db="EMBL/GenBank/DDBJ databases">
        <title>The Natural Products Discovery Center: Release of the First 8490 Sequenced Strains for Exploring Actinobacteria Biosynthetic Diversity.</title>
        <authorList>
            <person name="Kalkreuter E."/>
            <person name="Kautsar S.A."/>
            <person name="Yang D."/>
            <person name="Bader C.D."/>
            <person name="Teijaro C.N."/>
            <person name="Fluegel L."/>
            <person name="Davis C.M."/>
            <person name="Simpson J.R."/>
            <person name="Lauterbach L."/>
            <person name="Steele A.D."/>
            <person name="Gui C."/>
            <person name="Meng S."/>
            <person name="Li G."/>
            <person name="Viehrig K."/>
            <person name="Ye F."/>
            <person name="Su P."/>
            <person name="Kiefer A.F."/>
            <person name="Nichols A."/>
            <person name="Cepeda A.J."/>
            <person name="Yan W."/>
            <person name="Fan B."/>
            <person name="Jiang Y."/>
            <person name="Adhikari A."/>
            <person name="Zheng C.-J."/>
            <person name="Schuster L."/>
            <person name="Cowan T.M."/>
            <person name="Smanski M.J."/>
            <person name="Chevrette M.G."/>
            <person name="De Carvalho L.P.S."/>
            <person name="Shen B."/>
        </authorList>
    </citation>
    <scope>NUCLEOTIDE SEQUENCE [LARGE SCALE GENOMIC DNA]</scope>
    <source>
        <strain evidence="1 2">NPDC003029</strain>
    </source>
</reference>
<dbReference type="RefSeq" id="WP_387893912.1">
    <property type="nucleotide sequence ID" value="NZ_JBIAPK010000001.1"/>
</dbReference>
<proteinExistence type="predicted"/>